<dbReference type="PANTHER" id="PTHR43527">
    <property type="entry name" value="4-DIPHOSPHOCYTIDYL-2-C-METHYL-D-ERYTHRITOL KINASE, CHLOROPLASTIC"/>
    <property type="match status" value="1"/>
</dbReference>
<evidence type="ECO:0000256" key="9">
    <source>
        <dbReference type="HAMAP-Rule" id="MF_00061"/>
    </source>
</evidence>
<evidence type="ECO:0000313" key="12">
    <source>
        <dbReference type="EMBL" id="KAA9302313.1"/>
    </source>
</evidence>
<evidence type="ECO:0000256" key="3">
    <source>
        <dbReference type="ARBA" id="ARBA00017473"/>
    </source>
</evidence>
<evidence type="ECO:0000256" key="6">
    <source>
        <dbReference type="ARBA" id="ARBA00022777"/>
    </source>
</evidence>
<evidence type="ECO:0000256" key="1">
    <source>
        <dbReference type="ARBA" id="ARBA00009684"/>
    </source>
</evidence>
<comment type="pathway">
    <text evidence="9">Isoprenoid biosynthesis; isopentenyl diphosphate biosynthesis via DXP pathway; isopentenyl diphosphate from 1-deoxy-D-xylulose 5-phosphate: step 3/6.</text>
</comment>
<evidence type="ECO:0000259" key="10">
    <source>
        <dbReference type="Pfam" id="PF00288"/>
    </source>
</evidence>
<keyword evidence="9" id="KW-0414">Isoprene biosynthesis</keyword>
<feature type="active site" evidence="9">
    <location>
        <position position="18"/>
    </location>
</feature>
<dbReference type="Pfam" id="PF00288">
    <property type="entry name" value="GHMP_kinases_N"/>
    <property type="match status" value="1"/>
</dbReference>
<evidence type="ECO:0000256" key="8">
    <source>
        <dbReference type="ARBA" id="ARBA00032554"/>
    </source>
</evidence>
<dbReference type="Gene3D" id="3.30.70.890">
    <property type="entry name" value="GHMP kinase, C-terminal domain"/>
    <property type="match status" value="1"/>
</dbReference>
<dbReference type="InterPro" id="IPR004424">
    <property type="entry name" value="IspE"/>
</dbReference>
<dbReference type="GO" id="GO:0005524">
    <property type="term" value="F:ATP binding"/>
    <property type="evidence" value="ECO:0007669"/>
    <property type="project" value="UniProtKB-UniRule"/>
</dbReference>
<dbReference type="SUPFAM" id="SSF54211">
    <property type="entry name" value="Ribosomal protein S5 domain 2-like"/>
    <property type="match status" value="1"/>
</dbReference>
<dbReference type="InterPro" id="IPR036554">
    <property type="entry name" value="GHMP_kinase_C_sf"/>
</dbReference>
<dbReference type="InterPro" id="IPR014721">
    <property type="entry name" value="Ribsml_uS5_D2-typ_fold_subgr"/>
</dbReference>
<evidence type="ECO:0000256" key="2">
    <source>
        <dbReference type="ARBA" id="ARBA00012052"/>
    </source>
</evidence>
<protein>
    <recommendedName>
        <fullName evidence="3 9">4-diphosphocytidyl-2-C-methyl-D-erythritol kinase</fullName>
        <shortName evidence="9">CMK</shortName>
        <ecNumber evidence="2 9">2.7.1.148</ecNumber>
    </recommendedName>
    <alternativeName>
        <fullName evidence="8 9">4-(cytidine-5'-diphospho)-2-C-methyl-D-erythritol kinase</fullName>
    </alternativeName>
</protein>
<dbReference type="HAMAP" id="MF_00061">
    <property type="entry name" value="IspE"/>
    <property type="match status" value="1"/>
</dbReference>
<evidence type="ECO:0000256" key="4">
    <source>
        <dbReference type="ARBA" id="ARBA00022679"/>
    </source>
</evidence>
<keyword evidence="4 9" id="KW-0808">Transferase</keyword>
<proteinExistence type="inferred from homology"/>
<dbReference type="Proteomes" id="UP000327148">
    <property type="component" value="Unassembled WGS sequence"/>
</dbReference>
<comment type="catalytic activity">
    <reaction evidence="9">
        <text>4-CDP-2-C-methyl-D-erythritol + ATP = 4-CDP-2-C-methyl-D-erythritol 2-phosphate + ADP + H(+)</text>
        <dbReference type="Rhea" id="RHEA:18437"/>
        <dbReference type="ChEBI" id="CHEBI:15378"/>
        <dbReference type="ChEBI" id="CHEBI:30616"/>
        <dbReference type="ChEBI" id="CHEBI:57823"/>
        <dbReference type="ChEBI" id="CHEBI:57919"/>
        <dbReference type="ChEBI" id="CHEBI:456216"/>
        <dbReference type="EC" id="2.7.1.148"/>
    </reaction>
</comment>
<dbReference type="NCBIfam" id="TIGR00154">
    <property type="entry name" value="ispE"/>
    <property type="match status" value="1"/>
</dbReference>
<name>A0A5N1GMU6_9LACT</name>
<dbReference type="EMBL" id="VYWO01000001">
    <property type="protein sequence ID" value="KAA9302313.1"/>
    <property type="molecule type" value="Genomic_DNA"/>
</dbReference>
<reference evidence="12 13" key="1">
    <citation type="submission" date="2019-09" db="EMBL/GenBank/DDBJ databases">
        <title>Draft genome sequence assemblies of isolates from the urinary tract.</title>
        <authorList>
            <person name="Mores C.R."/>
            <person name="Putonti C."/>
            <person name="Wolfe A.J."/>
        </authorList>
    </citation>
    <scope>NUCLEOTIDE SEQUENCE [LARGE SCALE GENOMIC DNA]</scope>
    <source>
        <strain evidence="12 13">UMB623</strain>
    </source>
</reference>
<dbReference type="GO" id="GO:0050515">
    <property type="term" value="F:4-(cytidine 5'-diphospho)-2-C-methyl-D-erythritol kinase activity"/>
    <property type="evidence" value="ECO:0007669"/>
    <property type="project" value="UniProtKB-UniRule"/>
</dbReference>
<comment type="function">
    <text evidence="9">Catalyzes the phosphorylation of the position 2 hydroxy group of 4-diphosphocytidyl-2C-methyl-D-erythritol.</text>
</comment>
<evidence type="ECO:0000256" key="5">
    <source>
        <dbReference type="ARBA" id="ARBA00022741"/>
    </source>
</evidence>
<dbReference type="GO" id="GO:0016114">
    <property type="term" value="P:terpenoid biosynthetic process"/>
    <property type="evidence" value="ECO:0007669"/>
    <property type="project" value="UniProtKB-UniRule"/>
</dbReference>
<dbReference type="InterPro" id="IPR006204">
    <property type="entry name" value="GHMP_kinase_N_dom"/>
</dbReference>
<gene>
    <name evidence="9" type="primary">ispE</name>
    <name evidence="12" type="ORF">F6I03_03605</name>
</gene>
<dbReference type="UniPathway" id="UPA00056">
    <property type="reaction ID" value="UER00094"/>
</dbReference>
<dbReference type="OrthoDB" id="9809438at2"/>
<feature type="active site" evidence="9">
    <location>
        <position position="144"/>
    </location>
</feature>
<feature type="domain" description="GHMP kinase N-terminal" evidence="10">
    <location>
        <begin position="74"/>
        <end position="152"/>
    </location>
</feature>
<comment type="similarity">
    <text evidence="1 9">Belongs to the GHMP kinase family. IspE subfamily.</text>
</comment>
<dbReference type="EC" id="2.7.1.148" evidence="2 9"/>
<evidence type="ECO:0000256" key="7">
    <source>
        <dbReference type="ARBA" id="ARBA00022840"/>
    </source>
</evidence>
<dbReference type="InterPro" id="IPR020568">
    <property type="entry name" value="Ribosomal_Su5_D2-typ_SF"/>
</dbReference>
<organism evidence="12 13">
    <name type="scientific">Aerococcus sanguinicola</name>
    <dbReference type="NCBI Taxonomy" id="119206"/>
    <lineage>
        <taxon>Bacteria</taxon>
        <taxon>Bacillati</taxon>
        <taxon>Bacillota</taxon>
        <taxon>Bacilli</taxon>
        <taxon>Lactobacillales</taxon>
        <taxon>Aerococcaceae</taxon>
        <taxon>Aerococcus</taxon>
    </lineage>
</organism>
<comment type="caution">
    <text evidence="12">The sequence shown here is derived from an EMBL/GenBank/DDBJ whole genome shotgun (WGS) entry which is preliminary data.</text>
</comment>
<evidence type="ECO:0000313" key="13">
    <source>
        <dbReference type="Proteomes" id="UP000327148"/>
    </source>
</evidence>
<dbReference type="GO" id="GO:0019288">
    <property type="term" value="P:isopentenyl diphosphate biosynthetic process, methylerythritol 4-phosphate pathway"/>
    <property type="evidence" value="ECO:0007669"/>
    <property type="project" value="UniProtKB-UniRule"/>
</dbReference>
<sequence>MANKGGGSVSIIEKAAAKINLSQDLIYHEATGSWHYDMVMASVDLSDRLTIQERSDQEIVVRTSRSFLPNDARNHAYRAASLIREASQVKRGLEIIIEKQIPVSAGLGGGSSDAAAVLRAVNKLWDLDYSREELLDLALKIDADAPYCLLGGIQHVSGQGDQLQPLSALPASWLVLAKPPLSVSTDKILHELTPSDLPDQANTPAVLQAIHKHSYQDLVQATGNMLEDLVFWNYPSLAKLKAKMQKFGAQGVTMTGTGSTVIGFAPSLNRAKHVYNALRGFCKEVYVVPVLQQGTGL</sequence>
<keyword evidence="6 9" id="KW-0418">Kinase</keyword>
<dbReference type="SUPFAM" id="SSF55060">
    <property type="entry name" value="GHMP Kinase, C-terminal domain"/>
    <property type="match status" value="1"/>
</dbReference>
<dbReference type="PANTHER" id="PTHR43527:SF2">
    <property type="entry name" value="4-DIPHOSPHOCYTIDYL-2-C-METHYL-D-ERYTHRITOL KINASE, CHLOROPLASTIC"/>
    <property type="match status" value="1"/>
</dbReference>
<evidence type="ECO:0000259" key="11">
    <source>
        <dbReference type="Pfam" id="PF08544"/>
    </source>
</evidence>
<keyword evidence="5 9" id="KW-0547">Nucleotide-binding</keyword>
<feature type="binding site" evidence="9">
    <location>
        <begin position="102"/>
        <end position="112"/>
    </location>
    <ligand>
        <name>ATP</name>
        <dbReference type="ChEBI" id="CHEBI:30616"/>
    </ligand>
</feature>
<dbReference type="Gene3D" id="3.30.230.10">
    <property type="match status" value="1"/>
</dbReference>
<dbReference type="STRING" id="119206.AWM72_02730"/>
<dbReference type="InterPro" id="IPR013750">
    <property type="entry name" value="GHMP_kinase_C_dom"/>
</dbReference>
<dbReference type="AlphaFoldDB" id="A0A5N1GMU6"/>
<accession>A0A5N1GMU6</accession>
<dbReference type="PIRSF" id="PIRSF010376">
    <property type="entry name" value="IspE"/>
    <property type="match status" value="1"/>
</dbReference>
<dbReference type="Pfam" id="PF08544">
    <property type="entry name" value="GHMP_kinases_C"/>
    <property type="match status" value="1"/>
</dbReference>
<keyword evidence="7 9" id="KW-0067">ATP-binding</keyword>
<feature type="domain" description="GHMP kinase C-terminal" evidence="11">
    <location>
        <begin position="207"/>
        <end position="283"/>
    </location>
</feature>